<dbReference type="AlphaFoldDB" id="A0A1U7SR16"/>
<evidence type="ECO:0000313" key="3">
    <source>
        <dbReference type="RefSeq" id="XP_006036364.1"/>
    </source>
</evidence>
<dbReference type="PANTHER" id="PTHR43544:SF37">
    <property type="entry name" value="C-FACTOR-LIKE"/>
    <property type="match status" value="1"/>
</dbReference>
<dbReference type="Gene3D" id="3.40.50.720">
    <property type="entry name" value="NAD(P)-binding Rossmann-like Domain"/>
    <property type="match status" value="1"/>
</dbReference>
<organism evidence="2 3">
    <name type="scientific">Alligator sinensis</name>
    <name type="common">Chinese alligator</name>
    <dbReference type="NCBI Taxonomy" id="38654"/>
    <lineage>
        <taxon>Eukaryota</taxon>
        <taxon>Metazoa</taxon>
        <taxon>Chordata</taxon>
        <taxon>Craniata</taxon>
        <taxon>Vertebrata</taxon>
        <taxon>Euteleostomi</taxon>
        <taxon>Archelosauria</taxon>
        <taxon>Archosauria</taxon>
        <taxon>Crocodylia</taxon>
        <taxon>Alligatoridae</taxon>
        <taxon>Alligatorinae</taxon>
        <taxon>Alligator</taxon>
    </lineage>
</organism>
<dbReference type="KEGG" id="asn:102381022"/>
<dbReference type="InParanoid" id="A0A1U7SR16"/>
<dbReference type="OrthoDB" id="9415753at2759"/>
<dbReference type="GeneID" id="102381022"/>
<reference evidence="3" key="1">
    <citation type="submission" date="2025-08" db="UniProtKB">
        <authorList>
            <consortium name="RefSeq"/>
        </authorList>
    </citation>
    <scope>IDENTIFICATION</scope>
</reference>
<dbReference type="SUPFAM" id="SSF51735">
    <property type="entry name" value="NAD(P)-binding Rossmann-fold domains"/>
    <property type="match status" value="1"/>
</dbReference>
<dbReference type="InterPro" id="IPR002347">
    <property type="entry name" value="SDR_fam"/>
</dbReference>
<dbReference type="Proteomes" id="UP000189705">
    <property type="component" value="Unplaced"/>
</dbReference>
<dbReference type="PRINTS" id="PR00081">
    <property type="entry name" value="GDHRDH"/>
</dbReference>
<dbReference type="eggNOG" id="KOG1611">
    <property type="taxonomic scope" value="Eukaryota"/>
</dbReference>
<evidence type="ECO:0000313" key="2">
    <source>
        <dbReference type="Proteomes" id="UP000189705"/>
    </source>
</evidence>
<dbReference type="PANTHER" id="PTHR43544">
    <property type="entry name" value="SHORT-CHAIN DEHYDROGENASE/REDUCTASE"/>
    <property type="match status" value="1"/>
</dbReference>
<proteinExistence type="inferred from homology"/>
<dbReference type="GO" id="GO:0005737">
    <property type="term" value="C:cytoplasm"/>
    <property type="evidence" value="ECO:0007669"/>
    <property type="project" value="TreeGrafter"/>
</dbReference>
<sequence length="255" mass="27023">MAPLAQSVLVTGSNRGIGLELVRQLAEGPDPPQYIFATCRDPEGPGGKTLRDLAAKYPNVRLIQLDAVNLATIKAAVQVVESQLNGRGLNLLINNGAINSHDSLQSVAPQQMLSVFSTNVAGPLQVAKEFLPLLKEAAKEANMEGLSCSKAAIINMSSLGGSIELGFGILQAPMYPYRASKAALNMVTRCLAVELQEVGILCTAIHPGWVKTDMGTEKAPLTVECSVQGILKVLSSLSQATTGAFLDWEGKTLPW</sequence>
<dbReference type="InterPro" id="IPR036291">
    <property type="entry name" value="NAD(P)-bd_dom_sf"/>
</dbReference>
<dbReference type="GO" id="GO:0016491">
    <property type="term" value="F:oxidoreductase activity"/>
    <property type="evidence" value="ECO:0007669"/>
    <property type="project" value="TreeGrafter"/>
</dbReference>
<gene>
    <name evidence="3" type="primary">LOC102381022</name>
</gene>
<dbReference type="InterPro" id="IPR051468">
    <property type="entry name" value="Fungal_SecMetab_SDRs"/>
</dbReference>
<dbReference type="RefSeq" id="XP_006036364.1">
    <property type="nucleotide sequence ID" value="XM_006036302.3"/>
</dbReference>
<protein>
    <submittedName>
        <fullName evidence="3">Uncharacterized protein LOC102381022</fullName>
    </submittedName>
</protein>
<dbReference type="Pfam" id="PF00106">
    <property type="entry name" value="adh_short"/>
    <property type="match status" value="1"/>
</dbReference>
<accession>A0A1U7SR16</accession>
<keyword evidence="2" id="KW-1185">Reference proteome</keyword>
<name>A0A1U7SR16_ALLSI</name>
<evidence type="ECO:0000256" key="1">
    <source>
        <dbReference type="RuleBase" id="RU000363"/>
    </source>
</evidence>
<dbReference type="PRINTS" id="PR00080">
    <property type="entry name" value="SDRFAMILY"/>
</dbReference>
<comment type="similarity">
    <text evidence="1">Belongs to the short-chain dehydrogenases/reductases (SDR) family.</text>
</comment>
<dbReference type="CDD" id="cd05325">
    <property type="entry name" value="carb_red_sniffer_like_SDR_c"/>
    <property type="match status" value="1"/>
</dbReference>